<proteinExistence type="predicted"/>
<dbReference type="Proteomes" id="UP000664832">
    <property type="component" value="Unassembled WGS sequence"/>
</dbReference>
<protein>
    <submittedName>
        <fullName evidence="1">Uncharacterized protein</fullName>
    </submittedName>
</protein>
<evidence type="ECO:0000313" key="2">
    <source>
        <dbReference type="Proteomes" id="UP000664832"/>
    </source>
</evidence>
<evidence type="ECO:0000313" key="1">
    <source>
        <dbReference type="EMBL" id="MBO0481813.1"/>
    </source>
</evidence>
<keyword evidence="2" id="KW-1185">Reference proteome</keyword>
<reference evidence="1 2" key="1">
    <citation type="submission" date="2021-03" db="EMBL/GenBank/DDBJ databases">
        <title>Enterococcal diversity collection.</title>
        <authorList>
            <person name="Gilmore M.S."/>
            <person name="Schwartzman J."/>
            <person name="Van Tyne D."/>
            <person name="Martin M."/>
            <person name="Earl A.M."/>
            <person name="Manson A.L."/>
            <person name="Straub T."/>
            <person name="Salamzade R."/>
            <person name="Saavedra J."/>
            <person name="Lebreton F."/>
            <person name="Prichula J."/>
            <person name="Schaufler K."/>
            <person name="Gaca A."/>
            <person name="Sgardioli B."/>
            <person name="Wagenaar J."/>
            <person name="Strong T."/>
        </authorList>
    </citation>
    <scope>NUCLEOTIDE SEQUENCE [LARGE SCALE GENOMIC DNA]</scope>
    <source>
        <strain evidence="1 2">MSG2901</strain>
    </source>
</reference>
<dbReference type="EMBL" id="JAFLWI010000006">
    <property type="protein sequence ID" value="MBO0481813.1"/>
    <property type="molecule type" value="Genomic_DNA"/>
</dbReference>
<sequence length="49" mass="5736">MSEQNSIIKVVQEDKQTIMIVPPKYGQVNLTFHEGKLKTVDENRKTQYK</sequence>
<comment type="caution">
    <text evidence="1">The sequence shown here is derived from an EMBL/GenBank/DDBJ whole genome shotgun (WGS) entry which is preliminary data.</text>
</comment>
<name>A0ABS3I158_9ENTE</name>
<organism evidence="1 2">
    <name type="scientific">Candidatus Enterococcus courvalinii</name>
    <dbReference type="NCBI Taxonomy" id="2815329"/>
    <lineage>
        <taxon>Bacteria</taxon>
        <taxon>Bacillati</taxon>
        <taxon>Bacillota</taxon>
        <taxon>Bacilli</taxon>
        <taxon>Lactobacillales</taxon>
        <taxon>Enterococcaceae</taxon>
        <taxon>Enterococcus</taxon>
    </lineage>
</organism>
<gene>
    <name evidence="1" type="ORF">JZO71_05675</name>
</gene>
<accession>A0ABS3I158</accession>
<dbReference type="RefSeq" id="WP_206898576.1">
    <property type="nucleotide sequence ID" value="NZ_JAFLWI010000006.1"/>
</dbReference>